<dbReference type="InterPro" id="IPR011006">
    <property type="entry name" value="CheY-like_superfamily"/>
</dbReference>
<dbReference type="CDD" id="cd06170">
    <property type="entry name" value="LuxR_C_like"/>
    <property type="match status" value="1"/>
</dbReference>
<dbReference type="PROSITE" id="PS50043">
    <property type="entry name" value="HTH_LUXR_2"/>
    <property type="match status" value="1"/>
</dbReference>
<dbReference type="RefSeq" id="WP_078760227.1">
    <property type="nucleotide sequence ID" value="NZ_FUWS01000002.1"/>
</dbReference>
<feature type="modified residue" description="4-aspartylphosphate" evidence="3">
    <location>
        <position position="72"/>
    </location>
</feature>
<dbReference type="PROSITE" id="PS50110">
    <property type="entry name" value="RESPONSE_REGULATORY"/>
    <property type="match status" value="1"/>
</dbReference>
<dbReference type="AlphaFoldDB" id="A0A1T4LSY8"/>
<proteinExistence type="predicted"/>
<dbReference type="Pfam" id="PF00196">
    <property type="entry name" value="GerE"/>
    <property type="match status" value="1"/>
</dbReference>
<evidence type="ECO:0000259" key="5">
    <source>
        <dbReference type="PROSITE" id="PS50110"/>
    </source>
</evidence>
<evidence type="ECO:0000256" key="1">
    <source>
        <dbReference type="ARBA" id="ARBA00022553"/>
    </source>
</evidence>
<feature type="domain" description="Response regulatory" evidence="5">
    <location>
        <begin position="21"/>
        <end position="137"/>
    </location>
</feature>
<sequence>MNDVLPAPGGACAPPTDDPIRILVVDDHALFRRGLVSVLAAEPDIDVVGEAGDGADAMRRAADLLPDVVLMDIRMPHGGGITACAGIKDVAPTSRIVMLTSSDEEADLFGALRAGAVGYLLKSVSVAELPTAVRAVHKGHSFLTPAMAAKLIREFTASSGRERGGPVPVPPPALSTRETQVLRLIARGLSNRDIAAELVISDNTVKNHVRNILDKLQLHSRVEAAVYAVRENVLGE</sequence>
<keyword evidence="7" id="KW-1185">Reference proteome</keyword>
<dbReference type="GO" id="GO:0003677">
    <property type="term" value="F:DNA binding"/>
    <property type="evidence" value="ECO:0007669"/>
    <property type="project" value="UniProtKB-KW"/>
</dbReference>
<evidence type="ECO:0000256" key="2">
    <source>
        <dbReference type="ARBA" id="ARBA00023125"/>
    </source>
</evidence>
<keyword evidence="1 3" id="KW-0597">Phosphoprotein</keyword>
<dbReference type="PANTHER" id="PTHR43214">
    <property type="entry name" value="TWO-COMPONENT RESPONSE REGULATOR"/>
    <property type="match status" value="1"/>
</dbReference>
<dbReference type="InterPro" id="IPR058245">
    <property type="entry name" value="NreC/VraR/RcsB-like_REC"/>
</dbReference>
<dbReference type="SMART" id="SM00448">
    <property type="entry name" value="REC"/>
    <property type="match status" value="1"/>
</dbReference>
<dbReference type="STRING" id="1122192.SAMN02745673_00812"/>
<dbReference type="Gene3D" id="3.40.50.2300">
    <property type="match status" value="1"/>
</dbReference>
<dbReference type="SUPFAM" id="SSF52172">
    <property type="entry name" value="CheY-like"/>
    <property type="match status" value="1"/>
</dbReference>
<accession>A0A1T4LSY8</accession>
<dbReference type="InterPro" id="IPR001789">
    <property type="entry name" value="Sig_transdc_resp-reg_receiver"/>
</dbReference>
<organism evidence="6 7">
    <name type="scientific">Marinactinospora thermotolerans DSM 45154</name>
    <dbReference type="NCBI Taxonomy" id="1122192"/>
    <lineage>
        <taxon>Bacteria</taxon>
        <taxon>Bacillati</taxon>
        <taxon>Actinomycetota</taxon>
        <taxon>Actinomycetes</taxon>
        <taxon>Streptosporangiales</taxon>
        <taxon>Nocardiopsidaceae</taxon>
        <taxon>Marinactinospora</taxon>
    </lineage>
</organism>
<dbReference type="SMART" id="SM00421">
    <property type="entry name" value="HTH_LUXR"/>
    <property type="match status" value="1"/>
</dbReference>
<dbReference type="PRINTS" id="PR00038">
    <property type="entry name" value="HTHLUXR"/>
</dbReference>
<dbReference type="CDD" id="cd17535">
    <property type="entry name" value="REC_NarL-like"/>
    <property type="match status" value="1"/>
</dbReference>
<protein>
    <submittedName>
        <fullName evidence="6">Two component transcriptional regulator, LuxR family</fullName>
    </submittedName>
</protein>
<evidence type="ECO:0000313" key="7">
    <source>
        <dbReference type="Proteomes" id="UP000190637"/>
    </source>
</evidence>
<evidence type="ECO:0000256" key="3">
    <source>
        <dbReference type="PROSITE-ProRule" id="PRU00169"/>
    </source>
</evidence>
<gene>
    <name evidence="6" type="ORF">SAMN02745673_00812</name>
</gene>
<dbReference type="InterPro" id="IPR039420">
    <property type="entry name" value="WalR-like"/>
</dbReference>
<dbReference type="InterPro" id="IPR000792">
    <property type="entry name" value="Tscrpt_reg_LuxR_C"/>
</dbReference>
<keyword evidence="2" id="KW-0238">DNA-binding</keyword>
<name>A0A1T4LSY8_9ACTN</name>
<dbReference type="Proteomes" id="UP000190637">
    <property type="component" value="Unassembled WGS sequence"/>
</dbReference>
<reference evidence="6 7" key="1">
    <citation type="submission" date="2017-02" db="EMBL/GenBank/DDBJ databases">
        <authorList>
            <person name="Peterson S.W."/>
        </authorList>
    </citation>
    <scope>NUCLEOTIDE SEQUENCE [LARGE SCALE GENOMIC DNA]</scope>
    <source>
        <strain evidence="6 7">DSM 45154</strain>
    </source>
</reference>
<dbReference type="GO" id="GO:0006355">
    <property type="term" value="P:regulation of DNA-templated transcription"/>
    <property type="evidence" value="ECO:0007669"/>
    <property type="project" value="InterPro"/>
</dbReference>
<dbReference type="GO" id="GO:0000160">
    <property type="term" value="P:phosphorelay signal transduction system"/>
    <property type="evidence" value="ECO:0007669"/>
    <property type="project" value="InterPro"/>
</dbReference>
<evidence type="ECO:0000259" key="4">
    <source>
        <dbReference type="PROSITE" id="PS50043"/>
    </source>
</evidence>
<evidence type="ECO:0000313" key="6">
    <source>
        <dbReference type="EMBL" id="SJZ57822.1"/>
    </source>
</evidence>
<dbReference type="PROSITE" id="PS00622">
    <property type="entry name" value="HTH_LUXR_1"/>
    <property type="match status" value="1"/>
</dbReference>
<dbReference type="EMBL" id="FUWS01000002">
    <property type="protein sequence ID" value="SJZ57822.1"/>
    <property type="molecule type" value="Genomic_DNA"/>
</dbReference>
<dbReference type="PANTHER" id="PTHR43214:SF37">
    <property type="entry name" value="TRANSCRIPTIONAL REGULATORY PROTEIN YDFI"/>
    <property type="match status" value="1"/>
</dbReference>
<feature type="domain" description="HTH luxR-type" evidence="4">
    <location>
        <begin position="167"/>
        <end position="232"/>
    </location>
</feature>
<dbReference type="Pfam" id="PF00072">
    <property type="entry name" value="Response_reg"/>
    <property type="match status" value="1"/>
</dbReference>